<feature type="transmembrane region" description="Helical" evidence="8">
    <location>
        <begin position="373"/>
        <end position="392"/>
    </location>
</feature>
<protein>
    <submittedName>
        <fullName evidence="10">TRAP transporter large permease subunit</fullName>
    </submittedName>
</protein>
<evidence type="ECO:0000259" key="9">
    <source>
        <dbReference type="Pfam" id="PF06808"/>
    </source>
</evidence>
<feature type="transmembrane region" description="Helical" evidence="8">
    <location>
        <begin position="106"/>
        <end position="134"/>
    </location>
</feature>
<feature type="transmembrane region" description="Helical" evidence="8">
    <location>
        <begin position="146"/>
        <end position="174"/>
    </location>
</feature>
<dbReference type="Proteomes" id="UP001215503">
    <property type="component" value="Unassembled WGS sequence"/>
</dbReference>
<dbReference type="Pfam" id="PF06808">
    <property type="entry name" value="DctM"/>
    <property type="match status" value="1"/>
</dbReference>
<feature type="transmembrane region" description="Helical" evidence="8">
    <location>
        <begin position="412"/>
        <end position="440"/>
    </location>
</feature>
<name>A0ABT5YJ00_9PROT</name>
<dbReference type="PANTHER" id="PTHR33362">
    <property type="entry name" value="SIALIC ACID TRAP TRANSPORTER PERMEASE PROTEIN SIAT-RELATED"/>
    <property type="match status" value="1"/>
</dbReference>
<feature type="transmembrane region" description="Helical" evidence="8">
    <location>
        <begin position="332"/>
        <end position="352"/>
    </location>
</feature>
<evidence type="ECO:0000256" key="8">
    <source>
        <dbReference type="SAM" id="Phobius"/>
    </source>
</evidence>
<comment type="function">
    <text evidence="7">Part of the tripartite ATP-independent periplasmic (TRAP) transport system.</text>
</comment>
<feature type="transmembrane region" description="Helical" evidence="8">
    <location>
        <begin position="6"/>
        <end position="37"/>
    </location>
</feature>
<feature type="transmembrane region" description="Helical" evidence="8">
    <location>
        <begin position="491"/>
        <end position="512"/>
    </location>
</feature>
<dbReference type="PANTHER" id="PTHR33362:SF7">
    <property type="entry name" value="SLL1103 PROTEIN"/>
    <property type="match status" value="1"/>
</dbReference>
<feature type="transmembrane region" description="Helical" evidence="8">
    <location>
        <begin position="249"/>
        <end position="268"/>
    </location>
</feature>
<dbReference type="EMBL" id="JARHUD010000001">
    <property type="protein sequence ID" value="MDF2094803.1"/>
    <property type="molecule type" value="Genomic_DNA"/>
</dbReference>
<keyword evidence="7" id="KW-0813">Transport</keyword>
<feature type="transmembrane region" description="Helical" evidence="8">
    <location>
        <begin position="194"/>
        <end position="212"/>
    </location>
</feature>
<comment type="caution">
    <text evidence="10">The sequence shown here is derived from an EMBL/GenBank/DDBJ whole genome shotgun (WGS) entry which is preliminary data.</text>
</comment>
<sequence>MPLDLLMFAGLFVLVLIGAPIAFVLVATAVIFGLIGLSLGELNFNMIGALPSRIFDTMVSEALIAIPLFVFMGMVLERSRIAEDLLRTMGALFGDLRGGLGVSVTVVGALLAASTGIVGATTVTMGLMALPVMLRYGYNASYSSGVICAAGTLGQIIPPSTVLIIMGEVLASAYQRAQHSQGNFAAKTMSIGELFAGSLLPGLMLVGLYIVYQFVAARLKPSLAPPIPPRAIEEAGGKAGAARVSRREVLSVLIPPLVLIVAVLGSILGGIATATEAAAVGAVGATLLAGMRTGRNTWALWVAVLGLVILMVMAANFDLRLGRPNPPTADQVVLAIAGAIALACAVAIAVIWRDLGRTEILRPAMSSTARTTSMIFTLIIGALLFSLVFRGLGGEERIRDLLDATPGGPHTMMFFVLFMMFLLGLFLDYVEITIIAIPVVGPPILAAGIDPIWFGVLIALTLQTSFLTPPVGYTLAYLRSVAPPSVSTLQIWGGAVPFILLQLLAVLIVYSLPGLATWLPGQLF</sequence>
<comment type="subcellular location">
    <subcellularLocation>
        <location evidence="1 7">Cell inner membrane</location>
        <topology evidence="1 7">Multi-pass membrane protein</topology>
    </subcellularLocation>
</comment>
<evidence type="ECO:0000256" key="3">
    <source>
        <dbReference type="ARBA" id="ARBA00022519"/>
    </source>
</evidence>
<evidence type="ECO:0000313" key="11">
    <source>
        <dbReference type="Proteomes" id="UP001215503"/>
    </source>
</evidence>
<evidence type="ECO:0000256" key="1">
    <source>
        <dbReference type="ARBA" id="ARBA00004429"/>
    </source>
</evidence>
<keyword evidence="3 7" id="KW-0997">Cell inner membrane</keyword>
<feature type="domain" description="TRAP C4-dicarboxylate transport system permease DctM subunit" evidence="9">
    <location>
        <begin position="8"/>
        <end position="304"/>
    </location>
</feature>
<feature type="transmembrane region" description="Helical" evidence="8">
    <location>
        <begin position="298"/>
        <end position="317"/>
    </location>
</feature>
<dbReference type="InterPro" id="IPR004681">
    <property type="entry name" value="TRAP_DctM"/>
</dbReference>
<evidence type="ECO:0000256" key="6">
    <source>
        <dbReference type="ARBA" id="ARBA00023136"/>
    </source>
</evidence>
<gene>
    <name evidence="10" type="ORF">P2G67_02295</name>
</gene>
<accession>A0ABT5YJ00</accession>
<evidence type="ECO:0000256" key="4">
    <source>
        <dbReference type="ARBA" id="ARBA00022692"/>
    </source>
</evidence>
<evidence type="ECO:0000256" key="2">
    <source>
        <dbReference type="ARBA" id="ARBA00022475"/>
    </source>
</evidence>
<feature type="transmembrane region" description="Helical" evidence="8">
    <location>
        <begin position="58"/>
        <end position="76"/>
    </location>
</feature>
<organism evidence="10 11">
    <name type="scientific">Aquibaculum arenosum</name>
    <dbReference type="NCBI Taxonomy" id="3032591"/>
    <lineage>
        <taxon>Bacteria</taxon>
        <taxon>Pseudomonadati</taxon>
        <taxon>Pseudomonadota</taxon>
        <taxon>Alphaproteobacteria</taxon>
        <taxon>Rhodospirillales</taxon>
        <taxon>Rhodovibrionaceae</taxon>
        <taxon>Aquibaculum</taxon>
    </lineage>
</organism>
<dbReference type="RefSeq" id="WP_275819855.1">
    <property type="nucleotide sequence ID" value="NZ_JARHUD010000001.1"/>
</dbReference>
<dbReference type="InterPro" id="IPR010656">
    <property type="entry name" value="DctM"/>
</dbReference>
<evidence type="ECO:0000313" key="10">
    <source>
        <dbReference type="EMBL" id="MDF2094803.1"/>
    </source>
</evidence>
<proteinExistence type="predicted"/>
<keyword evidence="6 8" id="KW-0472">Membrane</keyword>
<evidence type="ECO:0000256" key="5">
    <source>
        <dbReference type="ARBA" id="ARBA00022989"/>
    </source>
</evidence>
<feature type="transmembrane region" description="Helical" evidence="8">
    <location>
        <begin position="452"/>
        <end position="471"/>
    </location>
</feature>
<keyword evidence="4 8" id="KW-0812">Transmembrane</keyword>
<keyword evidence="11" id="KW-1185">Reference proteome</keyword>
<keyword evidence="2" id="KW-1003">Cell membrane</keyword>
<keyword evidence="5 8" id="KW-1133">Transmembrane helix</keyword>
<evidence type="ECO:0000256" key="7">
    <source>
        <dbReference type="RuleBase" id="RU369079"/>
    </source>
</evidence>
<reference evidence="10 11" key="1">
    <citation type="submission" date="2023-03" db="EMBL/GenBank/DDBJ databases">
        <title>Fodinicurvata sp. CAU 1616 isolated from sea sendiment.</title>
        <authorList>
            <person name="Kim W."/>
        </authorList>
    </citation>
    <scope>NUCLEOTIDE SEQUENCE [LARGE SCALE GENOMIC DNA]</scope>
    <source>
        <strain evidence="10 11">CAU 1616</strain>
    </source>
</reference>